<dbReference type="PANTHER" id="PTHR40841">
    <property type="entry name" value="SIDEROPHORE TRIACETYLFUSARININE C ESTERASE"/>
    <property type="match status" value="1"/>
</dbReference>
<dbReference type="PANTHER" id="PTHR40841:SF2">
    <property type="entry name" value="SIDEROPHORE-DEGRADING ESTERASE (EUROFUNG)"/>
    <property type="match status" value="1"/>
</dbReference>
<dbReference type="InterPro" id="IPR000801">
    <property type="entry name" value="Esterase-like"/>
</dbReference>
<reference evidence="3 4" key="1">
    <citation type="submission" date="2017-09" db="EMBL/GenBank/DDBJ databases">
        <title>The Catabolism of 3,6-Dichlorosalicylic acid is Initiated by the Cytochrome P450 Monooxygenase DsmABC in Rhizorhabdus dicambivorans Ndbn-20.</title>
        <authorList>
            <person name="Na L."/>
        </authorList>
    </citation>
    <scope>NUCLEOTIDE SEQUENCE [LARGE SCALE GENOMIC DNA]</scope>
    <source>
        <strain evidence="3 4">Ndbn-20m</strain>
    </source>
</reference>
<dbReference type="Proteomes" id="UP000218934">
    <property type="component" value="Unassembled WGS sequence"/>
</dbReference>
<dbReference type="GO" id="GO:0016788">
    <property type="term" value="F:hydrolase activity, acting on ester bonds"/>
    <property type="evidence" value="ECO:0007669"/>
    <property type="project" value="TreeGrafter"/>
</dbReference>
<dbReference type="Gene3D" id="3.40.50.1820">
    <property type="entry name" value="alpha/beta hydrolase"/>
    <property type="match status" value="1"/>
</dbReference>
<dbReference type="InterPro" id="IPR029058">
    <property type="entry name" value="AB_hydrolase_fold"/>
</dbReference>
<dbReference type="AlphaFoldDB" id="A0A2A4FX21"/>
<sequence>MQFSVRAALEQFTLTHPFREGLLQISVAVPAVETPDACVPVLYVLDGDILFGMAAEIGRAVSTVEGFPAHYVVGIGYDAAFPDFMRLRTADLAPPIDAEALEGLGSFGTAIGGESSGGADAFLAFLTETLRPEIAARYPQTVGGAQILFGHSLGGLFAANALLTRPGSFASFIVSSPSLWWNSFSALQKLPAFKERLAALPQQPRVFVDVGAKEQDLPTSVPDGMGLTLEEAQAQVRAARMVDGARDFAEALRDAGLKDVRHVAFAEDDHISAAPAAILHGMRFALGRAG</sequence>
<dbReference type="EMBL" id="NWUF01000006">
    <property type="protein sequence ID" value="PCE42730.1"/>
    <property type="molecule type" value="Genomic_DNA"/>
</dbReference>
<dbReference type="KEGG" id="rdi:CMV14_03640"/>
<proteinExistence type="inferred from homology"/>
<keyword evidence="4" id="KW-1185">Reference proteome</keyword>
<evidence type="ECO:0008006" key="5">
    <source>
        <dbReference type="Google" id="ProtNLM"/>
    </source>
</evidence>
<protein>
    <recommendedName>
        <fullName evidence="5">Alpha/beta hydrolase</fullName>
    </recommendedName>
</protein>
<keyword evidence="2" id="KW-0378">Hydrolase</keyword>
<evidence type="ECO:0000256" key="2">
    <source>
        <dbReference type="ARBA" id="ARBA00022801"/>
    </source>
</evidence>
<name>A0A2A4FX21_9SPHN</name>
<dbReference type="InterPro" id="IPR052558">
    <property type="entry name" value="Siderophore_Hydrolase_D"/>
</dbReference>
<dbReference type="Pfam" id="PF00756">
    <property type="entry name" value="Esterase"/>
    <property type="match status" value="1"/>
</dbReference>
<evidence type="ECO:0000313" key="3">
    <source>
        <dbReference type="EMBL" id="PCE42730.1"/>
    </source>
</evidence>
<evidence type="ECO:0000313" key="4">
    <source>
        <dbReference type="Proteomes" id="UP000218934"/>
    </source>
</evidence>
<accession>A0A2A4FX21</accession>
<dbReference type="SUPFAM" id="SSF53474">
    <property type="entry name" value="alpha/beta-Hydrolases"/>
    <property type="match status" value="1"/>
</dbReference>
<comment type="caution">
    <text evidence="3">The sequence shown here is derived from an EMBL/GenBank/DDBJ whole genome shotgun (WGS) entry which is preliminary data.</text>
</comment>
<evidence type="ECO:0000256" key="1">
    <source>
        <dbReference type="ARBA" id="ARBA00005622"/>
    </source>
</evidence>
<organism evidence="3 4">
    <name type="scientific">Rhizorhabdus dicambivorans</name>
    <dbReference type="NCBI Taxonomy" id="1850238"/>
    <lineage>
        <taxon>Bacteria</taxon>
        <taxon>Pseudomonadati</taxon>
        <taxon>Pseudomonadota</taxon>
        <taxon>Alphaproteobacteria</taxon>
        <taxon>Sphingomonadales</taxon>
        <taxon>Sphingomonadaceae</taxon>
        <taxon>Rhizorhabdus</taxon>
    </lineage>
</organism>
<gene>
    <name evidence="3" type="ORF">COO09_07775</name>
</gene>
<comment type="similarity">
    <text evidence="1">Belongs to the esterase D family.</text>
</comment>
<dbReference type="OrthoDB" id="5523653at2"/>
<dbReference type="RefSeq" id="WP_066959663.1">
    <property type="nucleotide sequence ID" value="NZ_CP023449.1"/>
</dbReference>